<keyword evidence="1" id="KW-0812">Transmembrane</keyword>
<feature type="transmembrane region" description="Helical" evidence="1">
    <location>
        <begin position="483"/>
        <end position="505"/>
    </location>
</feature>
<feature type="transmembrane region" description="Helical" evidence="1">
    <location>
        <begin position="538"/>
        <end position="556"/>
    </location>
</feature>
<sequence>MGATSLAGGFLLVGVTSVLSQTLFTRELVNIFYGSEIALGFILAGWLIFTALGSYIGKQFKGELFFTSQVGMGVVLPLEYLFVRNLRTLIHVPLGMIFPLEVIALLSFVALIPIAMLNGILFVNACDLYERVKKSAVKGITSVYVIDAIGDMTGGLLYGYLFVRMFSLPTLFLFMGANLISATYLKFKRWRFIGYIIIAATPLAFKLEKPIMRMAYPNYKVGGYEHSIYHDIVLTQQVGLNTIFVNGGIAFSYPLEEVTELQAYFPLVETPQIDHIAIVTDNPQVIEAALKFNPDTLYWLMLDKQYLKFVVRNLHPDFIGDTRVKIMIGDQRLKLKRWEGPLLDAVLLDVGDPLSALSNRFYTVEFFDEIAHILVIPGETLFLIASKDGSYHSLVPETLEMRCYKAGVTPSYFRAGYLYGDFYPVAAYYHLIHRSYYFAGYLGKLFWWLQNIPMWLSIALWVAIIIAVVGLSRRYVRKRVLEIGMIGFAAMGVNVLLLTGFQIIYGYLYHYLGILSGIFMLGLTIGAIRGARKGNLKSIEAGILGFMFILCGILWLTRTYTWWLVMHCFPMLNFVMGYFVGCAFPIAVRSLVTHGVAGKYAASILYTADLVGSFIGAIFVPFIFMPLYGVFATLIFMGIPFVVLLIL</sequence>
<organism evidence="2 3">
    <name type="scientific">candidate division WOR-3 bacterium 4484_18</name>
    <dbReference type="NCBI Taxonomy" id="2020626"/>
    <lineage>
        <taxon>Bacteria</taxon>
        <taxon>Bacteria division WOR-3</taxon>
    </lineage>
</organism>
<accession>A0A257LXA7</accession>
<evidence type="ECO:0008006" key="4">
    <source>
        <dbReference type="Google" id="ProtNLM"/>
    </source>
</evidence>
<keyword evidence="1" id="KW-0472">Membrane</keyword>
<protein>
    <recommendedName>
        <fullName evidence="4">Spermine synthase</fullName>
    </recommendedName>
</protein>
<dbReference type="Proteomes" id="UP000216312">
    <property type="component" value="Unassembled WGS sequence"/>
</dbReference>
<evidence type="ECO:0000313" key="3">
    <source>
        <dbReference type="Proteomes" id="UP000216312"/>
    </source>
</evidence>
<feature type="transmembrane region" description="Helical" evidence="1">
    <location>
        <begin position="30"/>
        <end position="52"/>
    </location>
</feature>
<feature type="transmembrane region" description="Helical" evidence="1">
    <location>
        <begin position="103"/>
        <end position="125"/>
    </location>
</feature>
<dbReference type="EMBL" id="NMUJ01000001">
    <property type="protein sequence ID" value="OYV03596.1"/>
    <property type="molecule type" value="Genomic_DNA"/>
</dbReference>
<evidence type="ECO:0000313" key="2">
    <source>
        <dbReference type="EMBL" id="OYV03596.1"/>
    </source>
</evidence>
<gene>
    <name evidence="2" type="ORF">CGW93_00050</name>
</gene>
<feature type="transmembrane region" description="Helical" evidence="1">
    <location>
        <begin position="161"/>
        <end position="184"/>
    </location>
</feature>
<dbReference type="InterPro" id="IPR029063">
    <property type="entry name" value="SAM-dependent_MTases_sf"/>
</dbReference>
<feature type="transmembrane region" description="Helical" evidence="1">
    <location>
        <begin position="626"/>
        <end position="646"/>
    </location>
</feature>
<feature type="transmembrane region" description="Helical" evidence="1">
    <location>
        <begin position="600"/>
        <end position="620"/>
    </location>
</feature>
<feature type="transmembrane region" description="Helical" evidence="1">
    <location>
        <begin position="452"/>
        <end position="471"/>
    </location>
</feature>
<dbReference type="Gene3D" id="3.40.50.150">
    <property type="entry name" value="Vaccinia Virus protein VP39"/>
    <property type="match status" value="1"/>
</dbReference>
<comment type="caution">
    <text evidence="2">The sequence shown here is derived from an EMBL/GenBank/DDBJ whole genome shotgun (WGS) entry which is preliminary data.</text>
</comment>
<feature type="transmembrane region" description="Helical" evidence="1">
    <location>
        <begin position="64"/>
        <end position="83"/>
    </location>
</feature>
<name>A0A257LXA7_UNCW3</name>
<keyword evidence="1" id="KW-1133">Transmembrane helix</keyword>
<feature type="transmembrane region" description="Helical" evidence="1">
    <location>
        <begin position="562"/>
        <end position="588"/>
    </location>
</feature>
<reference evidence="3" key="1">
    <citation type="submission" date="2017-07" db="EMBL/GenBank/DDBJ databases">
        <title>Novel pathways for hydrocarbon cycling and metabolic interdependencies in hydrothermal sediment communities.</title>
        <authorList>
            <person name="Dombrowski N."/>
            <person name="Seitz K."/>
            <person name="Teske A."/>
            <person name="Baker B."/>
        </authorList>
    </citation>
    <scope>NUCLEOTIDE SEQUENCE [LARGE SCALE GENOMIC DNA]</scope>
</reference>
<dbReference type="AlphaFoldDB" id="A0A257LXA7"/>
<feature type="transmembrane region" description="Helical" evidence="1">
    <location>
        <begin position="511"/>
        <end position="531"/>
    </location>
</feature>
<feature type="transmembrane region" description="Helical" evidence="1">
    <location>
        <begin position="190"/>
        <end position="207"/>
    </location>
</feature>
<proteinExistence type="predicted"/>
<feature type="transmembrane region" description="Helical" evidence="1">
    <location>
        <begin position="411"/>
        <end position="432"/>
    </location>
</feature>
<evidence type="ECO:0000256" key="1">
    <source>
        <dbReference type="SAM" id="Phobius"/>
    </source>
</evidence>